<feature type="compositionally biased region" description="Acidic residues" evidence="4">
    <location>
        <begin position="107"/>
        <end position="118"/>
    </location>
</feature>
<dbReference type="InterPro" id="IPR006709">
    <property type="entry name" value="SSU_processome_Utp14"/>
</dbReference>
<feature type="region of interest" description="Disordered" evidence="4">
    <location>
        <begin position="1"/>
        <end position="260"/>
    </location>
</feature>
<dbReference type="AlphaFoldDB" id="A0A135V516"/>
<feature type="compositionally biased region" description="Acidic residues" evidence="4">
    <location>
        <begin position="164"/>
        <end position="182"/>
    </location>
</feature>
<keyword evidence="3" id="KW-0539">Nucleus</keyword>
<feature type="region of interest" description="Disordered" evidence="4">
    <location>
        <begin position="457"/>
        <end position="785"/>
    </location>
</feature>
<feature type="compositionally biased region" description="Acidic residues" evidence="4">
    <location>
        <begin position="127"/>
        <end position="140"/>
    </location>
</feature>
<feature type="compositionally biased region" description="Basic and acidic residues" evidence="4">
    <location>
        <begin position="602"/>
        <end position="626"/>
    </location>
</feature>
<organism evidence="5 6">
    <name type="scientific">Colletotrichum salicis</name>
    <dbReference type="NCBI Taxonomy" id="1209931"/>
    <lineage>
        <taxon>Eukaryota</taxon>
        <taxon>Fungi</taxon>
        <taxon>Dikarya</taxon>
        <taxon>Ascomycota</taxon>
        <taxon>Pezizomycotina</taxon>
        <taxon>Sordariomycetes</taxon>
        <taxon>Hypocreomycetidae</taxon>
        <taxon>Glomerellales</taxon>
        <taxon>Glomerellaceae</taxon>
        <taxon>Colletotrichum</taxon>
        <taxon>Colletotrichum acutatum species complex</taxon>
    </lineage>
</organism>
<evidence type="ECO:0000256" key="2">
    <source>
        <dbReference type="ARBA" id="ARBA00022553"/>
    </source>
</evidence>
<dbReference type="STRING" id="1209931.A0A135V516"/>
<gene>
    <name evidence="5" type="ORF">CSAL01_01484</name>
</gene>
<dbReference type="Pfam" id="PF04615">
    <property type="entry name" value="Utp14"/>
    <property type="match status" value="1"/>
</dbReference>
<protein>
    <submittedName>
        <fullName evidence="5">Uncharacterized protein</fullName>
    </submittedName>
</protein>
<feature type="compositionally biased region" description="Acidic residues" evidence="4">
    <location>
        <begin position="535"/>
        <end position="559"/>
    </location>
</feature>
<evidence type="ECO:0000256" key="1">
    <source>
        <dbReference type="ARBA" id="ARBA00004604"/>
    </source>
</evidence>
<evidence type="ECO:0000313" key="5">
    <source>
        <dbReference type="EMBL" id="KXH67715.1"/>
    </source>
</evidence>
<feature type="compositionally biased region" description="Acidic residues" evidence="4">
    <location>
        <begin position="760"/>
        <end position="773"/>
    </location>
</feature>
<feature type="compositionally biased region" description="Acidic residues" evidence="4">
    <location>
        <begin position="627"/>
        <end position="636"/>
    </location>
</feature>
<feature type="compositionally biased region" description="Polar residues" evidence="4">
    <location>
        <begin position="680"/>
        <end position="703"/>
    </location>
</feature>
<feature type="compositionally biased region" description="Low complexity" evidence="4">
    <location>
        <begin position="734"/>
        <end position="752"/>
    </location>
</feature>
<dbReference type="PANTHER" id="PTHR14150:SF12">
    <property type="entry name" value="U3 SMALL NUCLEOLAR RNA-ASSOCIATED PROTEIN 14 HOMOLOG A"/>
    <property type="match status" value="1"/>
</dbReference>
<comment type="subcellular location">
    <subcellularLocation>
        <location evidence="1">Nucleus</location>
        <location evidence="1">Nucleolus</location>
    </subcellularLocation>
</comment>
<dbReference type="GO" id="GO:0006364">
    <property type="term" value="P:rRNA processing"/>
    <property type="evidence" value="ECO:0007669"/>
    <property type="project" value="InterPro"/>
</dbReference>
<name>A0A135V516_9PEZI</name>
<dbReference type="PANTHER" id="PTHR14150">
    <property type="entry name" value="U3 SMALL NUCLEOLAR RNA-ASSOCIATED PROTEIN 14"/>
    <property type="match status" value="1"/>
</dbReference>
<proteinExistence type="predicted"/>
<dbReference type="Proteomes" id="UP000070121">
    <property type="component" value="Unassembled WGS sequence"/>
</dbReference>
<sequence length="937" mass="104208">MSPGRQSHGRQAHGRPLLSAKPAAKTFRKSKNKAQVKALDAFTTASELYAPKEKRTPRFREIEAAPEDRRKRRAADDDDDEDGEDEDKDDDQPRRKKAKPSAGGGGDDYDEYFSDSDGNEWHHGVNEDEDSEIDSDEAFGDSDHEDFQGYGLGGSKGKKGKQDDSDEEDDEDDDESLGEDAIDLAQALDEYESDESMMADQEGQDDSDASDSEAESPPSSDEDEDDQEADPSKLGDLQKFIAGFGGDDDKDAAPTKQKQKISFKDLGLSGVKDAQMRKSVKLMVKEEKEASRPGAGKKLEVPLYKRQQDRLARGAAYEKASETIGRWQETVKQNRRADHLVFPLPQNAADEGLDNRELQAITAKNSTGNELEQTILNIMQASGLAMNKQEENARAKAEREEGMSKEALQDMIHQRRRERELASRETKRAARIKKIKSKAYHRVHRKEKEREAAKLKEAMAENGDVEIDSEAERDAQDRARVLERVGARHRDSKWAKLGSSSKRAVWDDEYRAGLHDMARREEELRRRKEGRVGESDEEEEEEEEEADDSDSDDGSEDEEGTGRRSGKENRRLLKQLEGLDNEEDEEPKSDLMKMKFMQKAEAQQKKANDELIAQIRRDLDSDREGRSDEEDDDEVAEVGRKKYGSAAHTAISAPALSRKQKKAAAARGDDLDMEDEDNAPDNSAVNTGYSLTAEPSTTGSAWSSGPRKKSAKTGGKSSGARVEDLDNSLAITASSVSSKPKSKSKSSSDSSSATKPTTLADEDTTSSSDDSDSSDSPTSHLPLAIRDISQMDKAFAGDDVVVDFAREKEAIQDADDDKIVDNTLPGWGGWVGDGVSAREKKRQQGRFVTKVEGVAKKANRKDAKLERVIISEKRVKKNDKYLATQLPHQFESKEQYERSIRLPMGPEWVTKESHQAAVKPRVLKKQGIIAPMSRPTM</sequence>
<feature type="compositionally biased region" description="Basic and acidic residues" evidence="4">
    <location>
        <begin position="470"/>
        <end position="494"/>
    </location>
</feature>
<feature type="compositionally biased region" description="Acidic residues" evidence="4">
    <location>
        <begin position="189"/>
        <end position="229"/>
    </location>
</feature>
<evidence type="ECO:0000256" key="4">
    <source>
        <dbReference type="SAM" id="MobiDB-lite"/>
    </source>
</evidence>
<feature type="compositionally biased region" description="Basic and acidic residues" evidence="4">
    <location>
        <begin position="50"/>
        <end position="69"/>
    </location>
</feature>
<feature type="compositionally biased region" description="Basic and acidic residues" evidence="4">
    <location>
        <begin position="560"/>
        <end position="571"/>
    </location>
</feature>
<comment type="caution">
    <text evidence="5">The sequence shown here is derived from an EMBL/GenBank/DDBJ whole genome shotgun (WGS) entry which is preliminary data.</text>
</comment>
<evidence type="ECO:0000313" key="6">
    <source>
        <dbReference type="Proteomes" id="UP000070121"/>
    </source>
</evidence>
<evidence type="ECO:0000256" key="3">
    <source>
        <dbReference type="ARBA" id="ARBA00023242"/>
    </source>
</evidence>
<feature type="compositionally biased region" description="Basic and acidic residues" evidence="4">
    <location>
        <begin position="504"/>
        <end position="534"/>
    </location>
</feature>
<accession>A0A135V516</accession>
<reference evidence="5 6" key="1">
    <citation type="submission" date="2014-02" db="EMBL/GenBank/DDBJ databases">
        <title>The genome sequence of Colletotrichum salicis CBS 607.94.</title>
        <authorList>
            <person name="Baroncelli R."/>
            <person name="Thon M.R."/>
        </authorList>
    </citation>
    <scope>NUCLEOTIDE SEQUENCE [LARGE SCALE GENOMIC DNA]</scope>
    <source>
        <strain evidence="5 6">CBS 607.94</strain>
    </source>
</reference>
<keyword evidence="6" id="KW-1185">Reference proteome</keyword>
<dbReference type="OrthoDB" id="277439at2759"/>
<keyword evidence="2" id="KW-0597">Phosphoprotein</keyword>
<feature type="compositionally biased region" description="Acidic residues" evidence="4">
    <location>
        <begin position="76"/>
        <end position="90"/>
    </location>
</feature>
<dbReference type="EMBL" id="JFFI01000428">
    <property type="protein sequence ID" value="KXH67715.1"/>
    <property type="molecule type" value="Genomic_DNA"/>
</dbReference>
<dbReference type="GO" id="GO:0032040">
    <property type="term" value="C:small-subunit processome"/>
    <property type="evidence" value="ECO:0007669"/>
    <property type="project" value="InterPro"/>
</dbReference>